<dbReference type="EMBL" id="HBGZ01005162">
    <property type="protein sequence ID" value="CAD9581284.1"/>
    <property type="molecule type" value="Transcribed_RNA"/>
</dbReference>
<dbReference type="AlphaFoldDB" id="A0A7S2KNI7"/>
<gene>
    <name evidence="4" type="ORF">SMAR0320_LOCUS3565</name>
</gene>
<evidence type="ECO:0000256" key="3">
    <source>
        <dbReference type="SAM" id="SignalP"/>
    </source>
</evidence>
<feature type="chain" id="PRO_5030573368" evidence="3">
    <location>
        <begin position="25"/>
        <end position="165"/>
    </location>
</feature>
<dbReference type="PROSITE" id="PS51257">
    <property type="entry name" value="PROKAR_LIPOPROTEIN"/>
    <property type="match status" value="1"/>
</dbReference>
<organism evidence="4">
    <name type="scientific">Skeletonema marinoi</name>
    <dbReference type="NCBI Taxonomy" id="267567"/>
    <lineage>
        <taxon>Eukaryota</taxon>
        <taxon>Sar</taxon>
        <taxon>Stramenopiles</taxon>
        <taxon>Ochrophyta</taxon>
        <taxon>Bacillariophyta</taxon>
        <taxon>Coscinodiscophyceae</taxon>
        <taxon>Thalassiosirophycidae</taxon>
        <taxon>Thalassiosirales</taxon>
        <taxon>Skeletonemataceae</taxon>
        <taxon>Skeletonema</taxon>
        <taxon>Skeletonema marinoi-dohrnii complex</taxon>
    </lineage>
</organism>
<feature type="compositionally biased region" description="Low complexity" evidence="1">
    <location>
        <begin position="79"/>
        <end position="88"/>
    </location>
</feature>
<sequence length="165" mass="18556">MMRLPSLFLQLAAFLSVIISCAHAFSLDTSRSAKHVRAIHQQDCRTRHNSMVSQRLNSRIVLNAAENEQQEEDDGWGDSVSTTATSSSDRISKSQELANLQNDMAMKQQNKSTQSSPSTDTSESKERDLFIPIFTLVSVIGFSGLYGYEMLRLYSKGELYLPWNN</sequence>
<reference evidence="4" key="1">
    <citation type="submission" date="2021-01" db="EMBL/GenBank/DDBJ databases">
        <authorList>
            <person name="Corre E."/>
            <person name="Pelletier E."/>
            <person name="Niang G."/>
            <person name="Scheremetjew M."/>
            <person name="Finn R."/>
            <person name="Kale V."/>
            <person name="Holt S."/>
            <person name="Cochrane G."/>
            <person name="Meng A."/>
            <person name="Brown T."/>
            <person name="Cohen L."/>
        </authorList>
    </citation>
    <scope>NUCLEOTIDE SEQUENCE</scope>
    <source>
        <strain evidence="4">SM1012Den-03</strain>
    </source>
</reference>
<proteinExistence type="predicted"/>
<keyword evidence="2" id="KW-0812">Transmembrane</keyword>
<feature type="compositionally biased region" description="Polar residues" evidence="1">
    <location>
        <begin position="94"/>
        <end position="121"/>
    </location>
</feature>
<evidence type="ECO:0000256" key="1">
    <source>
        <dbReference type="SAM" id="MobiDB-lite"/>
    </source>
</evidence>
<evidence type="ECO:0000313" key="4">
    <source>
        <dbReference type="EMBL" id="CAD9581284.1"/>
    </source>
</evidence>
<keyword evidence="2" id="KW-1133">Transmembrane helix</keyword>
<protein>
    <submittedName>
        <fullName evidence="4">Uncharacterized protein</fullName>
    </submittedName>
</protein>
<name>A0A7S2KNI7_9STRA</name>
<feature type="region of interest" description="Disordered" evidence="1">
    <location>
        <begin position="66"/>
        <end position="124"/>
    </location>
</feature>
<evidence type="ECO:0000256" key="2">
    <source>
        <dbReference type="SAM" id="Phobius"/>
    </source>
</evidence>
<accession>A0A7S2KNI7</accession>
<keyword evidence="3" id="KW-0732">Signal</keyword>
<feature type="signal peptide" evidence="3">
    <location>
        <begin position="1"/>
        <end position="24"/>
    </location>
</feature>
<feature type="transmembrane region" description="Helical" evidence="2">
    <location>
        <begin position="129"/>
        <end position="148"/>
    </location>
</feature>
<keyword evidence="2" id="KW-0472">Membrane</keyword>